<dbReference type="Pfam" id="PF09713">
    <property type="entry name" value="A_thal_3526"/>
    <property type="match status" value="1"/>
</dbReference>
<dbReference type="PANTHER" id="PTHR31871">
    <property type="entry name" value="OS02G0137100 PROTEIN"/>
    <property type="match status" value="1"/>
</dbReference>
<name>A0A9D5CMA4_9LILI</name>
<keyword evidence="2" id="KW-1185">Reference proteome</keyword>
<dbReference type="PANTHER" id="PTHR31871:SF5">
    <property type="entry name" value="TRANSMEMBRANE PROTEIN"/>
    <property type="match status" value="1"/>
</dbReference>
<protein>
    <submittedName>
        <fullName evidence="1">Uncharacterized protein</fullName>
    </submittedName>
</protein>
<evidence type="ECO:0000313" key="2">
    <source>
        <dbReference type="Proteomes" id="UP001085076"/>
    </source>
</evidence>
<organism evidence="1 2">
    <name type="scientific">Dioscorea zingiberensis</name>
    <dbReference type="NCBI Taxonomy" id="325984"/>
    <lineage>
        <taxon>Eukaryota</taxon>
        <taxon>Viridiplantae</taxon>
        <taxon>Streptophyta</taxon>
        <taxon>Embryophyta</taxon>
        <taxon>Tracheophyta</taxon>
        <taxon>Spermatophyta</taxon>
        <taxon>Magnoliopsida</taxon>
        <taxon>Liliopsida</taxon>
        <taxon>Dioscoreales</taxon>
        <taxon>Dioscoreaceae</taxon>
        <taxon>Dioscorea</taxon>
    </lineage>
</organism>
<dbReference type="EMBL" id="JAGGNH010000004">
    <property type="protein sequence ID" value="KAJ0975981.1"/>
    <property type="molecule type" value="Genomic_DNA"/>
</dbReference>
<accession>A0A9D5CMA4</accession>
<comment type="caution">
    <text evidence="1">The sequence shown here is derived from an EMBL/GenBank/DDBJ whole genome shotgun (WGS) entry which is preliminary data.</text>
</comment>
<evidence type="ECO:0000313" key="1">
    <source>
        <dbReference type="EMBL" id="KAJ0975981.1"/>
    </source>
</evidence>
<proteinExistence type="predicted"/>
<gene>
    <name evidence="1" type="ORF">J5N97_017946</name>
</gene>
<sequence length="79" mass="9451">MVQHLIERCIILRMSREDCVRALAEHACIRPLVTLTVWKGLIKENKGFFQAYLHEISPRHCSYKPQGRLSRFSRRNQWK</sequence>
<reference evidence="1" key="1">
    <citation type="submission" date="2021-03" db="EMBL/GenBank/DDBJ databases">
        <authorList>
            <person name="Li Z."/>
            <person name="Yang C."/>
        </authorList>
    </citation>
    <scope>NUCLEOTIDE SEQUENCE</scope>
    <source>
        <strain evidence="1">Dzin_1.0</strain>
        <tissue evidence="1">Leaf</tissue>
    </source>
</reference>
<reference evidence="1" key="2">
    <citation type="journal article" date="2022" name="Hortic Res">
        <title>The genome of Dioscorea zingiberensis sheds light on the biosynthesis, origin and evolution of the medicinally important diosgenin saponins.</title>
        <authorList>
            <person name="Li Y."/>
            <person name="Tan C."/>
            <person name="Li Z."/>
            <person name="Guo J."/>
            <person name="Li S."/>
            <person name="Chen X."/>
            <person name="Wang C."/>
            <person name="Dai X."/>
            <person name="Yang H."/>
            <person name="Song W."/>
            <person name="Hou L."/>
            <person name="Xu J."/>
            <person name="Tong Z."/>
            <person name="Xu A."/>
            <person name="Yuan X."/>
            <person name="Wang W."/>
            <person name="Yang Q."/>
            <person name="Chen L."/>
            <person name="Sun Z."/>
            <person name="Wang K."/>
            <person name="Pan B."/>
            <person name="Chen J."/>
            <person name="Bao Y."/>
            <person name="Liu F."/>
            <person name="Qi X."/>
            <person name="Gang D.R."/>
            <person name="Wen J."/>
            <person name="Li J."/>
        </authorList>
    </citation>
    <scope>NUCLEOTIDE SEQUENCE</scope>
    <source>
        <strain evidence="1">Dzin_1.0</strain>
    </source>
</reference>
<dbReference type="OrthoDB" id="765837at2759"/>
<dbReference type="AlphaFoldDB" id="A0A9D5CMA4"/>
<dbReference type="InterPro" id="IPR006476">
    <property type="entry name" value="CHP01589_pln"/>
</dbReference>
<dbReference type="NCBIfam" id="TIGR01589">
    <property type="entry name" value="A_thal_3526"/>
    <property type="match status" value="1"/>
</dbReference>
<dbReference type="Proteomes" id="UP001085076">
    <property type="component" value="Miscellaneous, Linkage group lg04"/>
</dbReference>